<keyword evidence="10" id="KW-0732">Signal</keyword>
<dbReference type="PANTHER" id="PTHR11769">
    <property type="entry name" value="HYALURONIDASE"/>
    <property type="match status" value="1"/>
</dbReference>
<feature type="disulfide bond" evidence="8">
    <location>
        <begin position="427"/>
        <end position="436"/>
    </location>
</feature>
<evidence type="ECO:0000256" key="7">
    <source>
        <dbReference type="PIRSR" id="PIRSR038193-1"/>
    </source>
</evidence>
<feature type="chain" id="PRO_5044252315" description="Hyaluronidase" evidence="10">
    <location>
        <begin position="26"/>
        <end position="446"/>
    </location>
</feature>
<evidence type="ECO:0000256" key="10">
    <source>
        <dbReference type="SAM" id="SignalP"/>
    </source>
</evidence>
<dbReference type="Bgee" id="ENSELUG00000011881">
    <property type="expression patterns" value="Expressed in spleen and 15 other cell types or tissues"/>
</dbReference>
<dbReference type="GO" id="GO:0001669">
    <property type="term" value="C:acrosomal vesicle"/>
    <property type="evidence" value="ECO:0007669"/>
    <property type="project" value="TreeGrafter"/>
</dbReference>
<reference evidence="11" key="3">
    <citation type="submission" date="2025-08" db="UniProtKB">
        <authorList>
            <consortium name="Ensembl"/>
        </authorList>
    </citation>
    <scope>IDENTIFICATION</scope>
</reference>
<feature type="disulfide bond" evidence="8">
    <location>
        <begin position="382"/>
        <end position="425"/>
    </location>
</feature>
<feature type="disulfide bond" evidence="8">
    <location>
        <begin position="222"/>
        <end position="237"/>
    </location>
</feature>
<dbReference type="GO" id="GO:0005975">
    <property type="term" value="P:carbohydrate metabolic process"/>
    <property type="evidence" value="ECO:0007669"/>
    <property type="project" value="UniProtKB-UniRule"/>
</dbReference>
<comment type="similarity">
    <text evidence="2 6 9">Belongs to the glycosyl hydrolase 56 family.</text>
</comment>
<gene>
    <name evidence="11" type="primary">HYAL3</name>
</gene>
<dbReference type="RefSeq" id="XP_010894141.2">
    <property type="nucleotide sequence ID" value="XM_010895839.4"/>
</dbReference>
<proteinExistence type="inferred from homology"/>
<evidence type="ECO:0000256" key="5">
    <source>
        <dbReference type="ARBA" id="ARBA00023295"/>
    </source>
</evidence>
<dbReference type="Proteomes" id="UP000265140">
    <property type="component" value="Chromosome 12"/>
</dbReference>
<dbReference type="PRINTS" id="PR00846">
    <property type="entry name" value="GLHYDRLASE56"/>
</dbReference>
<dbReference type="InterPro" id="IPR017853">
    <property type="entry name" value="GH"/>
</dbReference>
<dbReference type="SUPFAM" id="SSF51445">
    <property type="entry name" value="(Trans)glycosidases"/>
    <property type="match status" value="1"/>
</dbReference>
<dbReference type="PANTHER" id="PTHR11769:SF19">
    <property type="entry name" value="HYALURONIDASE-3"/>
    <property type="match status" value="1"/>
</dbReference>
<dbReference type="InterPro" id="IPR018155">
    <property type="entry name" value="Hyaluronidase"/>
</dbReference>
<evidence type="ECO:0000256" key="9">
    <source>
        <dbReference type="RuleBase" id="RU610713"/>
    </source>
</evidence>
<dbReference type="AlphaFoldDB" id="A0A3P8Y684"/>
<evidence type="ECO:0000256" key="4">
    <source>
        <dbReference type="ARBA" id="ARBA00023157"/>
    </source>
</evidence>
<dbReference type="InterPro" id="IPR013785">
    <property type="entry name" value="Aldolase_TIM"/>
</dbReference>
<feature type="active site" description="Proton donor" evidence="7">
    <location>
        <position position="146"/>
    </location>
</feature>
<dbReference type="GO" id="GO:0004415">
    <property type="term" value="F:hyalurononglucosaminidase activity"/>
    <property type="evidence" value="ECO:0007669"/>
    <property type="project" value="UniProtKB-UniRule"/>
</dbReference>
<dbReference type="OMA" id="GWATSWH"/>
<evidence type="ECO:0000256" key="6">
    <source>
        <dbReference type="PIRNR" id="PIRNR038193"/>
    </source>
</evidence>
<dbReference type="Pfam" id="PF01630">
    <property type="entry name" value="Glyco_hydro_56"/>
    <property type="match status" value="1"/>
</dbReference>
<dbReference type="Ensembl" id="ENSELUT00000000327.3">
    <property type="protein sequence ID" value="ENSELUP00000011525.2"/>
    <property type="gene ID" value="ENSELUG00000011881.3"/>
</dbReference>
<evidence type="ECO:0000256" key="1">
    <source>
        <dbReference type="ARBA" id="ARBA00000251"/>
    </source>
</evidence>
<reference evidence="12" key="1">
    <citation type="journal article" date="2014" name="PLoS ONE">
        <title>The genome and linkage map of the northern pike (Esox lucius): conserved synteny revealed between the salmonid sister group and the Neoteleostei.</title>
        <authorList>
            <person name="Rondeau E.B."/>
            <person name="Minkley D.R."/>
            <person name="Leong J.S."/>
            <person name="Messmer A.M."/>
            <person name="Jantzen J.R."/>
            <person name="von Schalburg K.R."/>
            <person name="Lemon C."/>
            <person name="Bird N.H."/>
            <person name="Koop B.F."/>
        </authorList>
    </citation>
    <scope>NUCLEOTIDE SEQUENCE</scope>
</reference>
<evidence type="ECO:0000256" key="2">
    <source>
        <dbReference type="ARBA" id="ARBA00008871"/>
    </source>
</evidence>
<dbReference type="PIRSF" id="PIRSF038193">
    <property type="entry name" value="Hyaluronidase"/>
    <property type="match status" value="1"/>
</dbReference>
<feature type="disulfide bond" evidence="8">
    <location>
        <begin position="377"/>
        <end position="388"/>
    </location>
</feature>
<keyword evidence="5 9" id="KW-0326">Glycosidase</keyword>
<comment type="catalytic activity">
    <reaction evidence="1 9">
        <text>Random hydrolysis of (1-&gt;4)-linkages between N-acetyl-beta-D-glucosamine and D-glucuronate residues in hyaluronate.</text>
        <dbReference type="EC" id="3.2.1.35"/>
    </reaction>
</comment>
<dbReference type="Gene3D" id="3.20.20.70">
    <property type="entry name" value="Aldolase class I"/>
    <property type="match status" value="1"/>
</dbReference>
<keyword evidence="3 9" id="KW-0378">Hydrolase</keyword>
<organism evidence="11 12">
    <name type="scientific">Esox lucius</name>
    <name type="common">Northern pike</name>
    <dbReference type="NCBI Taxonomy" id="8010"/>
    <lineage>
        <taxon>Eukaryota</taxon>
        <taxon>Metazoa</taxon>
        <taxon>Chordata</taxon>
        <taxon>Craniata</taxon>
        <taxon>Vertebrata</taxon>
        <taxon>Euteleostomi</taxon>
        <taxon>Actinopterygii</taxon>
        <taxon>Neopterygii</taxon>
        <taxon>Teleostei</taxon>
        <taxon>Protacanthopterygii</taxon>
        <taxon>Esociformes</taxon>
        <taxon>Esocidae</taxon>
        <taxon>Esox</taxon>
    </lineage>
</organism>
<keyword evidence="4 8" id="KW-1015">Disulfide bond</keyword>
<evidence type="ECO:0000313" key="11">
    <source>
        <dbReference type="Ensembl" id="ENSELUP00000011525.2"/>
    </source>
</evidence>
<feature type="signal peptide" evidence="10">
    <location>
        <begin position="1"/>
        <end position="25"/>
    </location>
</feature>
<sequence>MLLYVFHVSLLLSTIPITPQWGALGDASHSDSGMSVAAAGPVFQGRAFTVVWNMPTLRCEKRYEVHLDLKDFDILENHRHSFKGQNVSIFYYNQLGHYPYISQEGLEVNGGVPQRGDLQAHLALAETQISALLRPGFNGLASIDWEEWRPLWVRDFGMKQKYKRLSKLLVRREHPELTKQGVNNLARKEFEKGAKAFMSETLRLGVCLRPRGLWGFYGYPECFNNYLKHKGRYTGQCHPKTKQKNDQLAWLWHQSTALYPSIYLPLHLAGSSDANILVRYRLLEALRVAKQYPFTRTHSTPVLPYARLAFTHTLQFLNKTDLEHTLGESAALGSAGVVLWGELTFAKSKRQCEVLRDYIHSQLGQYIRSLKEGVQRCSEERCHGNGRCARRDPYSDHMIPLSDPFSNFLPDPSLDTSYLRVNFLCQCYQGWVGEECQEKRALITNT</sequence>
<evidence type="ECO:0000256" key="8">
    <source>
        <dbReference type="PIRSR" id="PIRSR038193-3"/>
    </source>
</evidence>
<reference evidence="11" key="4">
    <citation type="submission" date="2025-09" db="UniProtKB">
        <authorList>
            <consortium name="Ensembl"/>
        </authorList>
    </citation>
    <scope>IDENTIFICATION</scope>
</reference>
<dbReference type="EC" id="3.2.1.35" evidence="9"/>
<dbReference type="GO" id="GO:0030214">
    <property type="term" value="P:hyaluronan catabolic process"/>
    <property type="evidence" value="ECO:0007669"/>
    <property type="project" value="TreeGrafter"/>
</dbReference>
<dbReference type="FunFam" id="3.20.20.70:FF:000065">
    <property type="entry name" value="Hyaluronidase"/>
    <property type="match status" value="1"/>
</dbReference>
<dbReference type="STRING" id="8010.ENSELUP00000011525"/>
<evidence type="ECO:0000256" key="3">
    <source>
        <dbReference type="ARBA" id="ARBA00022801"/>
    </source>
</evidence>
<dbReference type="OrthoDB" id="5796153at2759"/>
<keyword evidence="12" id="KW-1185">Reference proteome</keyword>
<feature type="disulfide bond" evidence="8">
    <location>
        <begin position="59"/>
        <end position="352"/>
    </location>
</feature>
<evidence type="ECO:0000313" key="12">
    <source>
        <dbReference type="Proteomes" id="UP000265140"/>
    </source>
</evidence>
<reference evidence="11" key="2">
    <citation type="submission" date="2020-02" db="EMBL/GenBank/DDBJ databases">
        <title>Esox lucius (northern pike) genome, fEsoLuc1, primary haplotype.</title>
        <authorList>
            <person name="Myers G."/>
            <person name="Karagic N."/>
            <person name="Meyer A."/>
            <person name="Pippel M."/>
            <person name="Reichard M."/>
            <person name="Winkler S."/>
            <person name="Tracey A."/>
            <person name="Sims Y."/>
            <person name="Howe K."/>
            <person name="Rhie A."/>
            <person name="Formenti G."/>
            <person name="Durbin R."/>
            <person name="Fedrigo O."/>
            <person name="Jarvis E.D."/>
        </authorList>
    </citation>
    <scope>NUCLEOTIDE SEQUENCE [LARGE SCALE GENOMIC DNA]</scope>
</reference>
<accession>A0A3P8Y684</accession>
<dbReference type="GeneID" id="105025267"/>
<protein>
    <recommendedName>
        <fullName evidence="9">Hyaluronidase</fullName>
        <ecNumber evidence="9">3.2.1.35</ecNumber>
    </recommendedName>
</protein>
<name>A0A3P8Y684_ESOLU</name>
<dbReference type="InParanoid" id="A0A3P8Y684"/>
<dbReference type="GeneTree" id="ENSGT01020000230364"/>